<gene>
    <name evidence="6" type="ORF">PRVXH_001632</name>
</gene>
<accession>A0AAU8HQN6</accession>
<reference evidence="6" key="2">
    <citation type="submission" date="2024-06" db="EMBL/GenBank/DDBJ databases">
        <authorList>
            <person name="Petrova K.O."/>
            <person name="Toshchakov S.V."/>
            <person name="Boltjanskaja Y.V."/>
            <person name="Kevbrin V.V."/>
        </authorList>
    </citation>
    <scope>NUCLEOTIDE SEQUENCE</scope>
    <source>
        <strain evidence="6">Z-710</strain>
    </source>
</reference>
<dbReference type="GO" id="GO:0016776">
    <property type="term" value="F:phosphotransferase activity, phosphate group as acceptor"/>
    <property type="evidence" value="ECO:0007669"/>
    <property type="project" value="UniProtKB-UniRule"/>
</dbReference>
<evidence type="ECO:0000256" key="4">
    <source>
        <dbReference type="ARBA" id="ARBA00022777"/>
    </source>
</evidence>
<dbReference type="PANTHER" id="PTHR31756:SF3">
    <property type="entry name" value="PYRUVATE, PHOSPHATE DIKINASE REGULATORY PROTEIN 1, CHLOROPLASTIC"/>
    <property type="match status" value="1"/>
</dbReference>
<keyword evidence="1 5" id="KW-0723">Serine/threonine-protein kinase</keyword>
<name>A0AAU8HQN6_9FIRM</name>
<keyword evidence="6" id="KW-0670">Pyruvate</keyword>
<organism evidence="6">
    <name type="scientific">Proteinivorax hydrogeniformans</name>
    <dbReference type="NCBI Taxonomy" id="1826727"/>
    <lineage>
        <taxon>Bacteria</taxon>
        <taxon>Bacillati</taxon>
        <taxon>Bacillota</taxon>
        <taxon>Clostridia</taxon>
        <taxon>Eubacteriales</taxon>
        <taxon>Proteinivoracaceae</taxon>
        <taxon>Proteinivorax</taxon>
    </lineage>
</organism>
<dbReference type="GO" id="GO:0004674">
    <property type="term" value="F:protein serine/threonine kinase activity"/>
    <property type="evidence" value="ECO:0007669"/>
    <property type="project" value="UniProtKB-UniRule"/>
</dbReference>
<dbReference type="InterPro" id="IPR026565">
    <property type="entry name" value="PPDK_reg"/>
</dbReference>
<dbReference type="InterPro" id="IPR005177">
    <property type="entry name" value="Kinase-pyrophosphorylase"/>
</dbReference>
<evidence type="ECO:0000256" key="2">
    <source>
        <dbReference type="ARBA" id="ARBA00022679"/>
    </source>
</evidence>
<dbReference type="EMBL" id="CP159485">
    <property type="protein sequence ID" value="XCI27715.1"/>
    <property type="molecule type" value="Genomic_DNA"/>
</dbReference>
<comment type="catalytic activity">
    <reaction evidence="5">
        <text>N(tele)-phospho-L-histidyl/O-phospho-L-threonyl-[pyruvate, phosphate dikinase] + phosphate + H(+) = N(tele)-phospho-L-histidyl/L-threonyl-[pyruvate, phosphate dikinase] + diphosphate</text>
        <dbReference type="Rhea" id="RHEA:43696"/>
        <dbReference type="Rhea" id="RHEA-COMP:10650"/>
        <dbReference type="Rhea" id="RHEA-COMP:10651"/>
        <dbReference type="ChEBI" id="CHEBI:15378"/>
        <dbReference type="ChEBI" id="CHEBI:30013"/>
        <dbReference type="ChEBI" id="CHEBI:33019"/>
        <dbReference type="ChEBI" id="CHEBI:43474"/>
        <dbReference type="ChEBI" id="CHEBI:61977"/>
        <dbReference type="ChEBI" id="CHEBI:83586"/>
        <dbReference type="EC" id="2.7.4.27"/>
    </reaction>
</comment>
<keyword evidence="3 5" id="KW-0547">Nucleotide-binding</keyword>
<feature type="binding site" evidence="5">
    <location>
        <begin position="151"/>
        <end position="158"/>
    </location>
    <ligand>
        <name>ADP</name>
        <dbReference type="ChEBI" id="CHEBI:456216"/>
    </ligand>
</feature>
<evidence type="ECO:0000256" key="1">
    <source>
        <dbReference type="ARBA" id="ARBA00022527"/>
    </source>
</evidence>
<evidence type="ECO:0000256" key="3">
    <source>
        <dbReference type="ARBA" id="ARBA00022741"/>
    </source>
</evidence>
<evidence type="ECO:0000313" key="6">
    <source>
        <dbReference type="EMBL" id="XCI27715.1"/>
    </source>
</evidence>
<keyword evidence="4 5" id="KW-0418">Kinase</keyword>
<keyword evidence="2 5" id="KW-0808">Transferase</keyword>
<evidence type="ECO:0000256" key="5">
    <source>
        <dbReference type="HAMAP-Rule" id="MF_00921"/>
    </source>
</evidence>
<dbReference type="PANTHER" id="PTHR31756">
    <property type="entry name" value="PYRUVATE, PHOSPHATE DIKINASE REGULATORY PROTEIN 1, CHLOROPLASTIC"/>
    <property type="match status" value="1"/>
</dbReference>
<protein>
    <recommendedName>
        <fullName evidence="5">Putative pyruvate, phosphate dikinase regulatory protein</fullName>
        <shortName evidence="5">PPDK regulatory protein</shortName>
        <ecNumber evidence="5">2.7.11.32</ecNumber>
        <ecNumber evidence="5">2.7.4.27</ecNumber>
    </recommendedName>
</protein>
<comment type="catalytic activity">
    <reaction evidence="5">
        <text>N(tele)-phospho-L-histidyl/L-threonyl-[pyruvate, phosphate dikinase] + ADP = N(tele)-phospho-L-histidyl/O-phospho-L-threonyl-[pyruvate, phosphate dikinase] + AMP + H(+)</text>
        <dbReference type="Rhea" id="RHEA:43692"/>
        <dbReference type="Rhea" id="RHEA-COMP:10650"/>
        <dbReference type="Rhea" id="RHEA-COMP:10651"/>
        <dbReference type="ChEBI" id="CHEBI:15378"/>
        <dbReference type="ChEBI" id="CHEBI:30013"/>
        <dbReference type="ChEBI" id="CHEBI:61977"/>
        <dbReference type="ChEBI" id="CHEBI:83586"/>
        <dbReference type="ChEBI" id="CHEBI:456215"/>
        <dbReference type="ChEBI" id="CHEBI:456216"/>
        <dbReference type="EC" id="2.7.11.32"/>
    </reaction>
</comment>
<comment type="function">
    <text evidence="5">Bifunctional serine/threonine kinase and phosphorylase involved in the regulation of the pyruvate, phosphate dikinase (PPDK) by catalyzing its phosphorylation/dephosphorylation.</text>
</comment>
<dbReference type="RefSeq" id="WP_353892292.1">
    <property type="nucleotide sequence ID" value="NZ_CP159485.1"/>
</dbReference>
<sequence length="273" mass="30560">MTHCNGTVHVMSDSLGETAEQVVKAVASQFNSGNAAINRHPYITDQLGVEEVIKEAVKDNAMVAYTFVSPQLREFSEALCKQMQLPYVDILGPVMEQFEKITSIKPKLEPGIYRKLDEEYFRRIEAIEFAVKYDDGKDPRGILRADVVLLGVSRTSKTPLSMYLAHKQIKAANVPLVPEIKPPKELYEINPKKIIGLTISPSQLNEIRRERLLALGLGDHSSYASMERILSELDYAENIMKDLSCPVLEVTNKAVEETAGKLLEIIKEENGND</sequence>
<dbReference type="EC" id="2.7.11.32" evidence="5"/>
<proteinExistence type="inferred from homology"/>
<dbReference type="HAMAP" id="MF_00921">
    <property type="entry name" value="PDRP"/>
    <property type="match status" value="1"/>
</dbReference>
<dbReference type="GO" id="GO:0005524">
    <property type="term" value="F:ATP binding"/>
    <property type="evidence" value="ECO:0007669"/>
    <property type="project" value="InterPro"/>
</dbReference>
<dbReference type="NCBIfam" id="NF003742">
    <property type="entry name" value="PRK05339.1"/>
    <property type="match status" value="1"/>
</dbReference>
<dbReference type="Pfam" id="PF03618">
    <property type="entry name" value="Kinase-PPPase"/>
    <property type="match status" value="1"/>
</dbReference>
<dbReference type="GO" id="GO:0043531">
    <property type="term" value="F:ADP binding"/>
    <property type="evidence" value="ECO:0007669"/>
    <property type="project" value="UniProtKB-UniRule"/>
</dbReference>
<dbReference type="EC" id="2.7.4.27" evidence="5"/>
<dbReference type="AlphaFoldDB" id="A0AAU8HQN6"/>
<comment type="similarity">
    <text evidence="5">Belongs to the pyruvate, phosphate/water dikinase regulatory protein family. PDRP subfamily.</text>
</comment>
<reference evidence="6" key="1">
    <citation type="journal article" date="2018" name="Antonie Van Leeuwenhoek">
        <title>Proteinivorax hydrogeniformans sp. nov., an anaerobic, haloalkaliphilic bacterium fermenting proteinaceous compounds with high hydrogen production.</title>
        <authorList>
            <person name="Boltyanskaya Y."/>
            <person name="Detkova E."/>
            <person name="Pimenov N."/>
            <person name="Kevbrin V."/>
        </authorList>
    </citation>
    <scope>NUCLEOTIDE SEQUENCE</scope>
    <source>
        <strain evidence="6">Z-710</strain>
    </source>
</reference>